<evidence type="ECO:0000256" key="7">
    <source>
        <dbReference type="HAMAP-Rule" id="MF_00637"/>
    </source>
</evidence>
<evidence type="ECO:0000256" key="4">
    <source>
        <dbReference type="ARBA" id="ARBA00022777"/>
    </source>
</evidence>
<reference evidence="9 10" key="1">
    <citation type="submission" date="2015-09" db="EMBL/GenBank/DDBJ databases">
        <authorList>
            <consortium name="Pathogen Informatics"/>
        </authorList>
    </citation>
    <scope>NUCLEOTIDE SEQUENCE [LARGE SCALE GENOMIC DNA]</scope>
    <source>
        <strain evidence="9 10">2789STDY5608891</strain>
    </source>
</reference>
<dbReference type="SMART" id="SM00387">
    <property type="entry name" value="HATPase_c"/>
    <property type="match status" value="1"/>
</dbReference>
<dbReference type="InterPro" id="IPR010194">
    <property type="entry name" value="Anti-sigma_F"/>
</dbReference>
<organism evidence="9 10">
    <name type="scientific">Eubacterium ramulus</name>
    <dbReference type="NCBI Taxonomy" id="39490"/>
    <lineage>
        <taxon>Bacteria</taxon>
        <taxon>Bacillati</taxon>
        <taxon>Bacillota</taxon>
        <taxon>Clostridia</taxon>
        <taxon>Eubacteriales</taxon>
        <taxon>Eubacteriaceae</taxon>
        <taxon>Eubacterium</taxon>
    </lineage>
</organism>
<evidence type="ECO:0000256" key="2">
    <source>
        <dbReference type="ARBA" id="ARBA00022679"/>
    </source>
</evidence>
<evidence type="ECO:0000313" key="10">
    <source>
        <dbReference type="Proteomes" id="UP000095492"/>
    </source>
</evidence>
<dbReference type="EC" id="2.7.11.1" evidence="7"/>
<dbReference type="GeneID" id="97390109"/>
<dbReference type="AlphaFoldDB" id="A0A173UXV1"/>
<proteinExistence type="inferred from homology"/>
<comment type="function">
    <text evidence="7">Binds to sigma F and blocks its ability to form an RNA polymerase holoenzyme (E-sigma F). Phosphorylates SpoIIAA on a serine residue. This phosphorylation may enable SpoIIAA to act as an anti-anti-sigma factor that counteracts SpoIIAB and thus releases sigma F from inhibition.</text>
</comment>
<dbReference type="Proteomes" id="UP000095492">
    <property type="component" value="Unassembled WGS sequence"/>
</dbReference>
<gene>
    <name evidence="7 9" type="primary">spoIIAB</name>
    <name evidence="9" type="ORF">ERS852448_02303</name>
</gene>
<dbReference type="SUPFAM" id="SSF55874">
    <property type="entry name" value="ATPase domain of HSP90 chaperone/DNA topoisomerase II/histidine kinase"/>
    <property type="match status" value="1"/>
</dbReference>
<dbReference type="GO" id="GO:0042174">
    <property type="term" value="P:negative regulation of sporulation resulting in formation of a cellular spore"/>
    <property type="evidence" value="ECO:0007669"/>
    <property type="project" value="InterPro"/>
</dbReference>
<dbReference type="GO" id="GO:0016989">
    <property type="term" value="F:sigma factor antagonist activity"/>
    <property type="evidence" value="ECO:0007669"/>
    <property type="project" value="InterPro"/>
</dbReference>
<evidence type="ECO:0000259" key="8">
    <source>
        <dbReference type="SMART" id="SM00387"/>
    </source>
</evidence>
<dbReference type="GO" id="GO:0004674">
    <property type="term" value="F:protein serine/threonine kinase activity"/>
    <property type="evidence" value="ECO:0007669"/>
    <property type="project" value="UniProtKB-KW"/>
</dbReference>
<name>A0A173UXV1_EUBRA</name>
<dbReference type="Gene3D" id="3.30.565.10">
    <property type="entry name" value="Histidine kinase-like ATPase, C-terminal domain"/>
    <property type="match status" value="1"/>
</dbReference>
<evidence type="ECO:0000256" key="1">
    <source>
        <dbReference type="ARBA" id="ARBA00022527"/>
    </source>
</evidence>
<evidence type="ECO:0000256" key="6">
    <source>
        <dbReference type="ARBA" id="ARBA00022969"/>
    </source>
</evidence>
<dbReference type="InterPro" id="IPR050267">
    <property type="entry name" value="Anti-sigma-factor_SerPK"/>
</dbReference>
<dbReference type="EMBL" id="CYYA01000017">
    <property type="protein sequence ID" value="CUN19136.1"/>
    <property type="molecule type" value="Genomic_DNA"/>
</dbReference>
<dbReference type="OrthoDB" id="9768808at2"/>
<evidence type="ECO:0000313" key="9">
    <source>
        <dbReference type="EMBL" id="CUN19136.1"/>
    </source>
</evidence>
<dbReference type="Pfam" id="PF13581">
    <property type="entry name" value="HATPase_c_2"/>
    <property type="match status" value="1"/>
</dbReference>
<keyword evidence="4 7" id="KW-0418">Kinase</keyword>
<keyword evidence="6 7" id="KW-0749">Sporulation</keyword>
<keyword evidence="2 7" id="KW-0808">Transferase</keyword>
<sequence>MIQEKEKQSQAETQEQGENWMQIAFAAQSENEGFARTAVAAFVSCLDPTIDELADIKTAVSEAVTNCIIHGYNLKGGTIWLEASLSGRTLYVAVTDEGRGIRDIKQALEPLFTTRPDLERSGMGFSFMEAFMDVVEVESSPGKGTRVVMKKEIR</sequence>
<accession>A0A173UXV1</accession>
<comment type="catalytic activity">
    <reaction evidence="7">
        <text>L-threonyl-[protein] + ATP = O-phospho-L-threonyl-[protein] + ADP + H(+)</text>
        <dbReference type="Rhea" id="RHEA:46608"/>
        <dbReference type="Rhea" id="RHEA-COMP:11060"/>
        <dbReference type="Rhea" id="RHEA-COMP:11605"/>
        <dbReference type="ChEBI" id="CHEBI:15378"/>
        <dbReference type="ChEBI" id="CHEBI:30013"/>
        <dbReference type="ChEBI" id="CHEBI:30616"/>
        <dbReference type="ChEBI" id="CHEBI:61977"/>
        <dbReference type="ChEBI" id="CHEBI:456216"/>
        <dbReference type="EC" id="2.7.11.1"/>
    </reaction>
</comment>
<dbReference type="InterPro" id="IPR003594">
    <property type="entry name" value="HATPase_dom"/>
</dbReference>
<dbReference type="STRING" id="39490.ERS852448_02303"/>
<protein>
    <recommendedName>
        <fullName evidence="7">Anti-sigma F factor</fullName>
        <ecNumber evidence="7">2.7.11.1</ecNumber>
    </recommendedName>
    <alternativeName>
        <fullName evidence="7">Stage II sporulation protein AB</fullName>
    </alternativeName>
</protein>
<evidence type="ECO:0000256" key="3">
    <source>
        <dbReference type="ARBA" id="ARBA00022741"/>
    </source>
</evidence>
<comment type="catalytic activity">
    <reaction evidence="7">
        <text>L-seryl-[protein] + ATP = O-phospho-L-seryl-[protein] + ADP + H(+)</text>
        <dbReference type="Rhea" id="RHEA:17989"/>
        <dbReference type="Rhea" id="RHEA-COMP:9863"/>
        <dbReference type="Rhea" id="RHEA-COMP:11604"/>
        <dbReference type="ChEBI" id="CHEBI:15378"/>
        <dbReference type="ChEBI" id="CHEBI:29999"/>
        <dbReference type="ChEBI" id="CHEBI:30616"/>
        <dbReference type="ChEBI" id="CHEBI:83421"/>
        <dbReference type="ChEBI" id="CHEBI:456216"/>
        <dbReference type="EC" id="2.7.11.1"/>
    </reaction>
</comment>
<dbReference type="PANTHER" id="PTHR35526:SF3">
    <property type="entry name" value="ANTI-SIGMA-F FACTOR RSBW"/>
    <property type="match status" value="1"/>
</dbReference>
<feature type="domain" description="Histidine kinase/HSP90-like ATPase" evidence="8">
    <location>
        <begin position="51"/>
        <end position="154"/>
    </location>
</feature>
<keyword evidence="3 7" id="KW-0547">Nucleotide-binding</keyword>
<dbReference type="GO" id="GO:0005524">
    <property type="term" value="F:ATP binding"/>
    <property type="evidence" value="ECO:0007669"/>
    <property type="project" value="UniProtKB-KW"/>
</dbReference>
<dbReference type="RefSeq" id="WP_021740801.1">
    <property type="nucleotide sequence ID" value="NZ_CABKSU010000122.1"/>
</dbReference>
<keyword evidence="1 7" id="KW-0723">Serine/threonine-protein kinase</keyword>
<dbReference type="HAMAP" id="MF_00637">
    <property type="entry name" value="Anti_sigma_F"/>
    <property type="match status" value="1"/>
</dbReference>
<evidence type="ECO:0000256" key="5">
    <source>
        <dbReference type="ARBA" id="ARBA00022840"/>
    </source>
</evidence>
<dbReference type="GeneID" id="42788068"/>
<keyword evidence="5 7" id="KW-0067">ATP-binding</keyword>
<comment type="similarity">
    <text evidence="7">Belongs to the anti-sigma-factor family.</text>
</comment>
<dbReference type="InterPro" id="IPR036890">
    <property type="entry name" value="HATPase_C_sf"/>
</dbReference>
<dbReference type="GO" id="GO:0030436">
    <property type="term" value="P:asexual sporulation"/>
    <property type="evidence" value="ECO:0007669"/>
    <property type="project" value="UniProtKB-UniRule"/>
</dbReference>
<dbReference type="GO" id="GO:0030435">
    <property type="term" value="P:sporulation resulting in formation of a cellular spore"/>
    <property type="evidence" value="ECO:0007669"/>
    <property type="project" value="UniProtKB-KW"/>
</dbReference>
<dbReference type="PANTHER" id="PTHR35526">
    <property type="entry name" value="ANTI-SIGMA-F FACTOR RSBW-RELATED"/>
    <property type="match status" value="1"/>
</dbReference>
<dbReference type="NCBIfam" id="TIGR01925">
    <property type="entry name" value="spIIAB"/>
    <property type="match status" value="1"/>
</dbReference>